<feature type="compositionally biased region" description="Polar residues" evidence="1">
    <location>
        <begin position="45"/>
        <end position="62"/>
    </location>
</feature>
<evidence type="ECO:0000313" key="2">
    <source>
        <dbReference type="EMBL" id="KAK7523563.1"/>
    </source>
</evidence>
<reference evidence="2 3" key="1">
    <citation type="submission" date="2024-04" db="EMBL/GenBank/DDBJ databases">
        <title>Phyllosticta paracitricarpa is synonymous to the EU quarantine fungus P. citricarpa based on phylogenomic analyses.</title>
        <authorList>
            <consortium name="Lawrence Berkeley National Laboratory"/>
            <person name="Van Ingen-Buijs V.A."/>
            <person name="Van Westerhoven A.C."/>
            <person name="Haridas S."/>
            <person name="Skiadas P."/>
            <person name="Martin F."/>
            <person name="Groenewald J.Z."/>
            <person name="Crous P.W."/>
            <person name="Seidl M.F."/>
        </authorList>
    </citation>
    <scope>NUCLEOTIDE SEQUENCE [LARGE SCALE GENOMIC DNA]</scope>
    <source>
        <strain evidence="2 3">CBS 123371</strain>
    </source>
</reference>
<feature type="region of interest" description="Disordered" evidence="1">
    <location>
        <begin position="31"/>
        <end position="84"/>
    </location>
</feature>
<accession>A0ABR1KXH2</accession>
<name>A0ABR1KXH2_9PEZI</name>
<keyword evidence="3" id="KW-1185">Reference proteome</keyword>
<protein>
    <submittedName>
        <fullName evidence="2">Uncharacterized protein</fullName>
    </submittedName>
</protein>
<evidence type="ECO:0000256" key="1">
    <source>
        <dbReference type="SAM" id="MobiDB-lite"/>
    </source>
</evidence>
<evidence type="ECO:0000313" key="3">
    <source>
        <dbReference type="Proteomes" id="UP001363622"/>
    </source>
</evidence>
<dbReference type="EMBL" id="JBBPHU010000001">
    <property type="protein sequence ID" value="KAK7523563.1"/>
    <property type="molecule type" value="Genomic_DNA"/>
</dbReference>
<feature type="region of interest" description="Disordered" evidence="1">
    <location>
        <begin position="184"/>
        <end position="207"/>
    </location>
</feature>
<comment type="caution">
    <text evidence="2">The sequence shown here is derived from an EMBL/GenBank/DDBJ whole genome shotgun (WGS) entry which is preliminary data.</text>
</comment>
<proteinExistence type="predicted"/>
<organism evidence="2 3">
    <name type="scientific">Phyllosticta citriasiana</name>
    <dbReference type="NCBI Taxonomy" id="595635"/>
    <lineage>
        <taxon>Eukaryota</taxon>
        <taxon>Fungi</taxon>
        <taxon>Dikarya</taxon>
        <taxon>Ascomycota</taxon>
        <taxon>Pezizomycotina</taxon>
        <taxon>Dothideomycetes</taxon>
        <taxon>Dothideomycetes incertae sedis</taxon>
        <taxon>Botryosphaeriales</taxon>
        <taxon>Phyllostictaceae</taxon>
        <taxon>Phyllosticta</taxon>
    </lineage>
</organism>
<dbReference type="Proteomes" id="UP001363622">
    <property type="component" value="Unassembled WGS sequence"/>
</dbReference>
<gene>
    <name evidence="2" type="ORF">IWZ03DRAFT_6484</name>
</gene>
<sequence length="207" mass="23434">MGSARLLPQVLNQTCWRSPVTGKMRLTAHEEKMGSPKPQGHSVPPMSTTQAHGYPSSPSTTWFGLGPSPSVGERPQISLGPSRLRSPHRLRRDHFLHSHDPAAIYSTLRHSPALSTAGVRCWSCVGDLRTMRHSPPRVALGFEYDGGRSPFCSTRAFAACHAQKKKFFFFSFYLEWTSERVSRKKEKNKQRRNWPEIRGLGRPKLQR</sequence>